<name>A0A2N8UNT9_9BASI</name>
<dbReference type="EMBL" id="LT795073">
    <property type="protein sequence ID" value="SJX66193.1"/>
    <property type="molecule type" value="Genomic_DNA"/>
</dbReference>
<evidence type="ECO:0000256" key="2">
    <source>
        <dbReference type="ARBA" id="ARBA00022618"/>
    </source>
</evidence>
<evidence type="ECO:0000313" key="9">
    <source>
        <dbReference type="Proteomes" id="UP000239563"/>
    </source>
</evidence>
<feature type="region of interest" description="Disordered" evidence="5">
    <location>
        <begin position="46"/>
        <end position="79"/>
    </location>
</feature>
<feature type="region of interest" description="Disordered" evidence="5">
    <location>
        <begin position="384"/>
        <end position="413"/>
    </location>
</feature>
<accession>A0A2N8UNT9</accession>
<feature type="compositionally biased region" description="Polar residues" evidence="5">
    <location>
        <begin position="541"/>
        <end position="558"/>
    </location>
</feature>
<evidence type="ECO:0000256" key="5">
    <source>
        <dbReference type="SAM" id="MobiDB-lite"/>
    </source>
</evidence>
<keyword evidence="3" id="KW-0498">Mitosis</keyword>
<dbReference type="GO" id="GO:0060090">
    <property type="term" value="F:molecular adaptor activity"/>
    <property type="evidence" value="ECO:0007669"/>
    <property type="project" value="TreeGrafter"/>
</dbReference>
<dbReference type="PANTHER" id="PTHR12827:SF3">
    <property type="entry name" value="ANAPHASE-PROMOTING COMPLEX SUBUNIT 1"/>
    <property type="match status" value="1"/>
</dbReference>
<evidence type="ECO:0000313" key="8">
    <source>
        <dbReference type="EMBL" id="SJX66193.1"/>
    </source>
</evidence>
<dbReference type="InterPro" id="IPR041221">
    <property type="entry name" value="APC1_C"/>
</dbReference>
<dbReference type="Pfam" id="PF12859">
    <property type="entry name" value="ANAPC1"/>
    <property type="match status" value="1"/>
</dbReference>
<reference evidence="8 9" key="1">
    <citation type="submission" date="2017-02" db="EMBL/GenBank/DDBJ databases">
        <authorList>
            <person name="Peterson S.W."/>
        </authorList>
    </citation>
    <scope>NUCLEOTIDE SEQUENCE [LARGE SCALE GENOMIC DNA]</scope>
    <source>
        <strain evidence="8 9">SRS1_H2-8</strain>
    </source>
</reference>
<dbReference type="Proteomes" id="UP000239563">
    <property type="component" value="Chromosome XX"/>
</dbReference>
<dbReference type="Gene3D" id="1.25.10.10">
    <property type="entry name" value="Leucine-rich Repeat Variant"/>
    <property type="match status" value="2"/>
</dbReference>
<keyword evidence="2" id="KW-0132">Cell division</keyword>
<dbReference type="InterPro" id="IPR024990">
    <property type="entry name" value="Apc1"/>
</dbReference>
<comment type="similarity">
    <text evidence="1">Belongs to the APC1 family.</text>
</comment>
<evidence type="ECO:0000259" key="6">
    <source>
        <dbReference type="Pfam" id="PF12859"/>
    </source>
</evidence>
<evidence type="ECO:0000259" key="7">
    <source>
        <dbReference type="Pfam" id="PF18122"/>
    </source>
</evidence>
<feature type="compositionally biased region" description="Basic and acidic residues" evidence="5">
    <location>
        <begin position="458"/>
        <end position="474"/>
    </location>
</feature>
<evidence type="ECO:0000256" key="1">
    <source>
        <dbReference type="ARBA" id="ARBA00010547"/>
    </source>
</evidence>
<dbReference type="InterPro" id="IPR011989">
    <property type="entry name" value="ARM-like"/>
</dbReference>
<feature type="domain" description="Anaphase-promoting complex subunit 1 N-terminal" evidence="6">
    <location>
        <begin position="78"/>
        <end position="384"/>
    </location>
</feature>
<gene>
    <name evidence="8" type="ORF">SRS1_10844</name>
</gene>
<dbReference type="PANTHER" id="PTHR12827">
    <property type="entry name" value="MEIOTIC CHECKPOINT REGULATOR TSG24 FAMILY MEMBER"/>
    <property type="match status" value="1"/>
</dbReference>
<feature type="domain" description="Anaphase-promoting complex subunit 1 C-terminal" evidence="7">
    <location>
        <begin position="1889"/>
        <end position="2027"/>
    </location>
</feature>
<evidence type="ECO:0000256" key="4">
    <source>
        <dbReference type="ARBA" id="ARBA00023306"/>
    </source>
</evidence>
<dbReference type="GO" id="GO:0070979">
    <property type="term" value="P:protein K11-linked ubiquitination"/>
    <property type="evidence" value="ECO:0007669"/>
    <property type="project" value="TreeGrafter"/>
</dbReference>
<feature type="region of interest" description="Disordered" evidence="5">
    <location>
        <begin position="520"/>
        <end position="558"/>
    </location>
</feature>
<dbReference type="GO" id="GO:0005680">
    <property type="term" value="C:anaphase-promoting complex"/>
    <property type="evidence" value="ECO:0007669"/>
    <property type="project" value="InterPro"/>
</dbReference>
<dbReference type="FunFam" id="1.25.10.10:FF:000955">
    <property type="entry name" value="Related to negative regulator of mitosis"/>
    <property type="match status" value="1"/>
</dbReference>
<keyword evidence="4" id="KW-0131">Cell cycle</keyword>
<feature type="region of interest" description="Disordered" evidence="5">
    <location>
        <begin position="436"/>
        <end position="474"/>
    </location>
</feature>
<dbReference type="InterPro" id="IPR049255">
    <property type="entry name" value="Apc1_N"/>
</dbReference>
<dbReference type="GO" id="GO:0031145">
    <property type="term" value="P:anaphase-promoting complex-dependent catabolic process"/>
    <property type="evidence" value="ECO:0007669"/>
    <property type="project" value="TreeGrafter"/>
</dbReference>
<evidence type="ECO:0000256" key="3">
    <source>
        <dbReference type="ARBA" id="ARBA00022776"/>
    </source>
</evidence>
<protein>
    <submittedName>
        <fullName evidence="8">Related to negative regulator of mitosis</fullName>
    </submittedName>
</protein>
<dbReference type="GO" id="GO:0007091">
    <property type="term" value="P:metaphase/anaphase transition of mitotic cell cycle"/>
    <property type="evidence" value="ECO:0007669"/>
    <property type="project" value="TreeGrafter"/>
</dbReference>
<dbReference type="GO" id="GO:0051301">
    <property type="term" value="P:cell division"/>
    <property type="evidence" value="ECO:0007669"/>
    <property type="project" value="UniProtKB-KW"/>
</dbReference>
<dbReference type="Pfam" id="PF18122">
    <property type="entry name" value="APC1_C"/>
    <property type="match status" value="1"/>
</dbReference>
<feature type="compositionally biased region" description="Polar residues" evidence="5">
    <location>
        <begin position="46"/>
        <end position="65"/>
    </location>
</feature>
<proteinExistence type="inferred from homology"/>
<feature type="compositionally biased region" description="Polar residues" evidence="5">
    <location>
        <begin position="400"/>
        <end position="411"/>
    </location>
</feature>
<sequence>MSAAERISQRVARANTRLTSNRYDDSLAGETSELLARLRKIRARSTATTQGSSISTAPLLNSSEAPSAAKRRRVERTESAVNAHDELRWQDNLLTWTRGSTLVRTFSFSSPVLQAFWTLFSVTSSDSIQTAPGKTRANQHTDPPVPALCVFFEQAVHIHFPGIGEQVDMGLPFRFARAFPAPVGFLIQRQIESEDERIASRLQRPATSTSLPQAASSSFGYPFPDLSNSSDSSYSLSHLIDETDEASASQLHQDATRLLPMVFYLSRCYDDLVPVDRFPQLSFSLSPSDDPKPITHGPASPFGEMDEVVVFVSAHNDQHLPPYIVTTSARNSAVRVYAFAARPEAFEATPALLSTPRVPSSLTITTAGSNGATTAAGSQPFGIQSHDDDPQPMTGHARTLSDTNGAISSTALGRGFPTTIRKSARIDLERRTSGMISTAMGRDPSGRSRRISAMHSGAGERRSTGRKDDQAGQARDRTLANISHTADGLRLQSQAYPHDAMMDELGGGGGTSMRITTNPTPAARLRRSSQAAARTPYGGPRNSNRTSTSAVKSRPSMNLSRLDTAIDPTRFSSTIATGTADGIRADAIDADTGITDDDDVDLAHIADMDSFARSFACVCLLDEIKIEGLSSAQHLANLQVSSATFERLDPDAAYLFLSVPAISQTFCRRLGYQRLGSQDRSRKLPFCKPPAKLQAASVIPSAALAPIQTLAPHSTEVLTMSSDGTLQLHFAPPSTGSEALDISAFGPLAQARDRLAGQGCSIHLRAATAGPKSCVQLASAESQDTIDVDLDFRPRCPVTARVLKVLAQTVPSRLVAKIKSRWIQTRFLAGAQPLSRYGRAAFEADWAALSLILGSSPSPPSVASEGTRGPTAHSLFGDDSLLRGLVPLSGGVDSAKANSGSQANNEHALERDEAGHVLLALYLLAEETRLDASHPDDVVSKVAHLAAAMAQRYHSASWVEAIHRRLVPGQPDVSPGMATAPIGRADAGIEGPPTDLYQVLLNMASGSSERVSSLQTWIATGSASANVTHASSTFPVLDAVLRVFSIFGEAKAGRQPVRTTVVESMISNGLDLETLRRLPFGIALPLYQAIRACQIEPPSGKSAEFYHMIQRAELALNASAQRGSLSTTNARQIPEQLIRTLPEDAPLDAICAQLFSRDFRLRDVVAMLKTDSLNSVYVSEGENQTEAAITEQHNAAVAAIGERTKALPPGRAMLFMTSRHFSPTHKWRIPSICLAVKVRPRGTTIEPDTKAESAGLDWPEFHNGVASVLELNLAANVGVDSKWIFAHLGEQVTARHAGFLYGLGLMKQLPTLTPVHVFRYLKMRNNLLTIGFLLGMAVSTVGTADPTARHLIGMQLTAFLPPGSAPLNLSTITQTAGLLAMGLVFLGSNHRWTAKRMLDQIGAQESPTPNIQPQHREAHSLSAGLALGLVYLGKGRGDGMKSLPDKRIVARLVHLIKGSSGTNEGLSLAGSLRPDEAPKEGLEVNLTSAPAALAFGLIYLRSNSRMIADVMAPPRTPRELDMLRPDVHFVHVLSRSLILWDTIQPSNEWLHSMLPTWLQERIEAGKPISEAAQLAQINMEAGACFAIGLKFAGSKDQKACECLWQQLHKLDKQVKVQTVSFFSKIRKAAIQAALDQARISLALVLAGSGDVDLLRHLRRAHGDVEGDVCYGSHMASHMALGLLFLGGGRFTLGTSDLAIAALLISFLPPFPRWSGDNRAHLQAFRHLWFLAIEPRLLIATDVETNQLVSLPIQITAGDKDLSEWHASTPLLLPIRQLSGSIQTATDRYWPASIDSSTMPGRTAASGSLAASTARASASTTSQMLFVQRKTAHLDYLADPHGSRSLSSRAVETAPMDLLPDATELIGPGVSELREALRGFLDAGKQRELVRTLCLLSSPSHVEGVAETDAMAPLMRAVAMECLTMDKMYMLPAYASIVQLQQTALSSSRGWLRSYRDVRFADEFYQRHYARLFADGADSSKHMPLVQVALLTTLRRQAHQQARELFDSSAALRDTITNRLIAEQNDTSSATLSQTEAGDFWTVLVASETPDLKEVRDLIQSIKEYIRTSMSVTDSTDDGESVATLQSRIRMVTDAAFGGADRAPWTSFVLDHVVDRLLGSL</sequence>
<organism evidence="8 9">
    <name type="scientific">Sporisorium reilianum f. sp. reilianum</name>
    <dbReference type="NCBI Taxonomy" id="72559"/>
    <lineage>
        <taxon>Eukaryota</taxon>
        <taxon>Fungi</taxon>
        <taxon>Dikarya</taxon>
        <taxon>Basidiomycota</taxon>
        <taxon>Ustilaginomycotina</taxon>
        <taxon>Ustilaginomycetes</taxon>
        <taxon>Ustilaginales</taxon>
        <taxon>Ustilaginaceae</taxon>
        <taxon>Sporisorium</taxon>
    </lineage>
</organism>